<name>A0AAN6LLZ6_9PLEO</name>
<dbReference type="EMBL" id="WVTA01000021">
    <property type="protein sequence ID" value="KAK3197329.1"/>
    <property type="molecule type" value="Genomic_DNA"/>
</dbReference>
<reference evidence="3 4" key="1">
    <citation type="submission" date="2021-02" db="EMBL/GenBank/DDBJ databases">
        <title>Genome assembly of Pseudopithomyces chartarum.</title>
        <authorList>
            <person name="Jauregui R."/>
            <person name="Singh J."/>
            <person name="Voisey C."/>
        </authorList>
    </citation>
    <scope>NUCLEOTIDE SEQUENCE [LARGE SCALE GENOMIC DNA]</scope>
    <source>
        <strain evidence="3 4">AGR01</strain>
    </source>
</reference>
<accession>A0AAN6LLZ6</accession>
<organism evidence="3 4">
    <name type="scientific">Pseudopithomyces chartarum</name>
    <dbReference type="NCBI Taxonomy" id="1892770"/>
    <lineage>
        <taxon>Eukaryota</taxon>
        <taxon>Fungi</taxon>
        <taxon>Dikarya</taxon>
        <taxon>Ascomycota</taxon>
        <taxon>Pezizomycotina</taxon>
        <taxon>Dothideomycetes</taxon>
        <taxon>Pleosporomycetidae</taxon>
        <taxon>Pleosporales</taxon>
        <taxon>Massarineae</taxon>
        <taxon>Didymosphaeriaceae</taxon>
        <taxon>Pseudopithomyces</taxon>
    </lineage>
</organism>
<feature type="region of interest" description="Disordered" evidence="2">
    <location>
        <begin position="211"/>
        <end position="230"/>
    </location>
</feature>
<feature type="compositionally biased region" description="Polar residues" evidence="2">
    <location>
        <begin position="1"/>
        <end position="12"/>
    </location>
</feature>
<evidence type="ECO:0000256" key="2">
    <source>
        <dbReference type="SAM" id="MobiDB-lite"/>
    </source>
</evidence>
<evidence type="ECO:0000313" key="4">
    <source>
        <dbReference type="Proteomes" id="UP001280581"/>
    </source>
</evidence>
<proteinExistence type="predicted"/>
<comment type="caution">
    <text evidence="3">The sequence shown here is derived from an EMBL/GenBank/DDBJ whole genome shotgun (WGS) entry which is preliminary data.</text>
</comment>
<feature type="compositionally biased region" description="Polar residues" evidence="2">
    <location>
        <begin position="21"/>
        <end position="30"/>
    </location>
</feature>
<evidence type="ECO:0000256" key="1">
    <source>
        <dbReference type="SAM" id="Coils"/>
    </source>
</evidence>
<dbReference type="AlphaFoldDB" id="A0AAN6LLZ6"/>
<keyword evidence="4" id="KW-1185">Reference proteome</keyword>
<evidence type="ECO:0000313" key="3">
    <source>
        <dbReference type="EMBL" id="KAK3197329.1"/>
    </source>
</evidence>
<gene>
    <name evidence="3" type="ORF">GRF29_1536g1410721</name>
</gene>
<feature type="compositionally biased region" description="Acidic residues" evidence="2">
    <location>
        <begin position="215"/>
        <end position="225"/>
    </location>
</feature>
<protein>
    <submittedName>
        <fullName evidence="3">Uncharacterized protein</fullName>
    </submittedName>
</protein>
<sequence length="256" mass="28752">MDSSSSVNSIVAPNSAPLQRPRSSSMHGHTSLSLSRPPRRWSMIETVSIAMTINRDLTESEADMTIHSRPNMRFDLAEHWRGRFLEQEVHASRLKSDNDEKGRRIAALKSKNKDLQGLFDESLATGKAFLAAYTATSEELEQKKISYRLLKKSDREKGKIDKQFVALKAVVGQHKCRGKETETEKALREALANANRRIEELEEAGNQLLDAFDNSSDDEENEANDGQDAKTVAELKFRAVLEDDTYEEQKALQGSA</sequence>
<feature type="region of interest" description="Disordered" evidence="2">
    <location>
        <begin position="1"/>
        <end position="37"/>
    </location>
</feature>
<dbReference type="Proteomes" id="UP001280581">
    <property type="component" value="Unassembled WGS sequence"/>
</dbReference>
<feature type="coiled-coil region" evidence="1">
    <location>
        <begin position="184"/>
        <end position="211"/>
    </location>
</feature>
<keyword evidence="1" id="KW-0175">Coiled coil</keyword>